<dbReference type="AlphaFoldDB" id="A0A9X2L2H6"/>
<name>A0A9X2L2H6_9BACT</name>
<dbReference type="InterPro" id="IPR006145">
    <property type="entry name" value="PsdUridine_synth_RsuA/RluA"/>
</dbReference>
<dbReference type="GO" id="GO:0009982">
    <property type="term" value="F:pseudouridine synthase activity"/>
    <property type="evidence" value="ECO:0007669"/>
    <property type="project" value="InterPro"/>
</dbReference>
<proteinExistence type="inferred from homology"/>
<keyword evidence="2" id="KW-0694">RNA-binding</keyword>
<dbReference type="Gene3D" id="3.30.2350.10">
    <property type="entry name" value="Pseudouridine synthase"/>
    <property type="match status" value="1"/>
</dbReference>
<comment type="caution">
    <text evidence="4">The sequence shown here is derived from an EMBL/GenBank/DDBJ whole genome shotgun (WGS) entry which is preliminary data.</text>
</comment>
<dbReference type="PROSITE" id="PS50889">
    <property type="entry name" value="S4"/>
    <property type="match status" value="1"/>
</dbReference>
<dbReference type="InterPro" id="IPR020103">
    <property type="entry name" value="PsdUridine_synth_cat_dom_sf"/>
</dbReference>
<keyword evidence="5" id="KW-1185">Reference proteome</keyword>
<dbReference type="EMBL" id="JANDBC010000001">
    <property type="protein sequence ID" value="MCP9291121.1"/>
    <property type="molecule type" value="Genomic_DNA"/>
</dbReference>
<dbReference type="GO" id="GO:0140098">
    <property type="term" value="F:catalytic activity, acting on RNA"/>
    <property type="evidence" value="ECO:0007669"/>
    <property type="project" value="UniProtKB-ARBA"/>
</dbReference>
<feature type="domain" description="Pseudouridine synthase RsuA/RluA-like" evidence="3">
    <location>
        <begin position="99"/>
        <end position="246"/>
    </location>
</feature>
<dbReference type="InterPro" id="IPR006224">
    <property type="entry name" value="PsdUridine_synth_RluA-like_CS"/>
</dbReference>
<accession>A0A9X2L2H6</accession>
<dbReference type="PANTHER" id="PTHR21600:SF87">
    <property type="entry name" value="RNA PSEUDOURIDYLATE SYNTHASE DOMAIN-CONTAINING PROTEIN 1"/>
    <property type="match status" value="1"/>
</dbReference>
<dbReference type="RefSeq" id="WP_255133776.1">
    <property type="nucleotide sequence ID" value="NZ_JANDBC010000001.1"/>
</dbReference>
<evidence type="ECO:0000313" key="5">
    <source>
        <dbReference type="Proteomes" id="UP001139125"/>
    </source>
</evidence>
<reference evidence="4" key="1">
    <citation type="submission" date="2022-06" db="EMBL/GenBank/DDBJ databases">
        <title>Gracilimonas sp. CAU 1638 isolated from sea sediment.</title>
        <authorList>
            <person name="Kim W."/>
        </authorList>
    </citation>
    <scope>NUCLEOTIDE SEQUENCE</scope>
    <source>
        <strain evidence="4">CAU 1638</strain>
    </source>
</reference>
<comment type="similarity">
    <text evidence="1">Belongs to the pseudouridine synthase RluA family.</text>
</comment>
<dbReference type="InterPro" id="IPR050188">
    <property type="entry name" value="RluA_PseudoU_synthase"/>
</dbReference>
<dbReference type="SUPFAM" id="SSF55120">
    <property type="entry name" value="Pseudouridine synthase"/>
    <property type="match status" value="1"/>
</dbReference>
<dbReference type="Pfam" id="PF00849">
    <property type="entry name" value="PseudoU_synth_2"/>
    <property type="match status" value="1"/>
</dbReference>
<gene>
    <name evidence="4" type="ORF">NM125_05960</name>
</gene>
<dbReference type="PROSITE" id="PS01129">
    <property type="entry name" value="PSI_RLU"/>
    <property type="match status" value="1"/>
</dbReference>
<dbReference type="GO" id="GO:0003723">
    <property type="term" value="F:RNA binding"/>
    <property type="evidence" value="ECO:0007669"/>
    <property type="project" value="UniProtKB-KW"/>
</dbReference>
<protein>
    <submittedName>
        <fullName evidence="4">RluA family pseudouridine synthase</fullName>
    </submittedName>
</protein>
<organism evidence="4 5">
    <name type="scientific">Gracilimonas sediminicola</name>
    <dbReference type="NCBI Taxonomy" id="2952158"/>
    <lineage>
        <taxon>Bacteria</taxon>
        <taxon>Pseudomonadati</taxon>
        <taxon>Balneolota</taxon>
        <taxon>Balneolia</taxon>
        <taxon>Balneolales</taxon>
        <taxon>Balneolaceae</taxon>
        <taxon>Gracilimonas</taxon>
    </lineage>
</organism>
<evidence type="ECO:0000313" key="4">
    <source>
        <dbReference type="EMBL" id="MCP9291121.1"/>
    </source>
</evidence>
<dbReference type="PANTHER" id="PTHR21600">
    <property type="entry name" value="MITOCHONDRIAL RNA PSEUDOURIDINE SYNTHASE"/>
    <property type="match status" value="1"/>
</dbReference>
<evidence type="ECO:0000259" key="3">
    <source>
        <dbReference type="Pfam" id="PF00849"/>
    </source>
</evidence>
<evidence type="ECO:0000256" key="1">
    <source>
        <dbReference type="ARBA" id="ARBA00010876"/>
    </source>
</evidence>
<sequence length="299" mass="33748">MAASFRPVRIVPPYPVTYRFKVKSEFEGKSLLDLMLSRFPFHGVNVWKTKINKGHVGVNGEAAEAKYILSLHDEVYHHNPHVIEPSVPDEVQVLEQADDYLIVYKPAPLPMHPGGRYNKNSLTTILEEQGFNNLRIVHRLDAVTSGLVLFARNKSFAQQAMICFSESKVQKTYYALVSGNPEENTVTVDTPVRRKTGFVFESELGLKHAKEAITHFEVFKRNQDSAIVKCTPKTGRTHQIRLHLEQWGHPIIDDPIYGPHGDKSSKKAQKAGISLLNAGLEIEELGVKRELEFPVGWSK</sequence>
<evidence type="ECO:0000256" key="2">
    <source>
        <dbReference type="PROSITE-ProRule" id="PRU00182"/>
    </source>
</evidence>
<dbReference type="GO" id="GO:0000455">
    <property type="term" value="P:enzyme-directed rRNA pseudouridine synthesis"/>
    <property type="evidence" value="ECO:0007669"/>
    <property type="project" value="TreeGrafter"/>
</dbReference>
<dbReference type="Proteomes" id="UP001139125">
    <property type="component" value="Unassembled WGS sequence"/>
</dbReference>